<dbReference type="Gene3D" id="2.60.40.290">
    <property type="match status" value="1"/>
</dbReference>
<comment type="caution">
    <text evidence="4">The sequence shown here is derived from an EMBL/GenBank/DDBJ whole genome shotgun (WGS) entry which is preliminary data.</text>
</comment>
<evidence type="ECO:0000313" key="5">
    <source>
        <dbReference type="Proteomes" id="UP001501570"/>
    </source>
</evidence>
<gene>
    <name evidence="4" type="ORF">GCM10023322_22520</name>
</gene>
<reference evidence="5" key="1">
    <citation type="journal article" date="2019" name="Int. J. Syst. Evol. Microbiol.">
        <title>The Global Catalogue of Microorganisms (GCM) 10K type strain sequencing project: providing services to taxonomists for standard genome sequencing and annotation.</title>
        <authorList>
            <consortium name="The Broad Institute Genomics Platform"/>
            <consortium name="The Broad Institute Genome Sequencing Center for Infectious Disease"/>
            <person name="Wu L."/>
            <person name="Ma J."/>
        </authorList>
    </citation>
    <scope>NUCLEOTIDE SEQUENCE [LARGE SCALE GENOMIC DNA]</scope>
    <source>
        <strain evidence="5">JCM 18304</strain>
    </source>
</reference>
<keyword evidence="5" id="KW-1185">Reference proteome</keyword>
<protein>
    <recommendedName>
        <fullName evidence="3">CBM2 domain-containing protein</fullName>
    </recommendedName>
</protein>
<feature type="compositionally biased region" description="Polar residues" evidence="1">
    <location>
        <begin position="94"/>
        <end position="105"/>
    </location>
</feature>
<dbReference type="Pfam" id="PF00553">
    <property type="entry name" value="CBM_2"/>
    <property type="match status" value="1"/>
</dbReference>
<dbReference type="EMBL" id="BAABJQ010000005">
    <property type="protein sequence ID" value="GAA5183387.1"/>
    <property type="molecule type" value="Genomic_DNA"/>
</dbReference>
<feature type="compositionally biased region" description="Pro residues" evidence="1">
    <location>
        <begin position="174"/>
        <end position="184"/>
    </location>
</feature>
<keyword evidence="2" id="KW-1133">Transmembrane helix</keyword>
<dbReference type="SMART" id="SM00637">
    <property type="entry name" value="CBD_II"/>
    <property type="match status" value="1"/>
</dbReference>
<dbReference type="PROSITE" id="PS51173">
    <property type="entry name" value="CBM2"/>
    <property type="match status" value="1"/>
</dbReference>
<dbReference type="Proteomes" id="UP001501570">
    <property type="component" value="Unassembled WGS sequence"/>
</dbReference>
<feature type="region of interest" description="Disordered" evidence="1">
    <location>
        <begin position="94"/>
        <end position="186"/>
    </location>
</feature>
<sequence length="286" mass="29399">MGKHNAPNMGVPHMGWPAEPEADQTQLLTPVPAYIVESPAREPGQTVVLAAVPEQRRQRSNAPVRIAVMAAIVATIVLSGLVWAVNRGTDPQITTLQVSPPSLSAPTDGMLNDAVVPEGSSPTASPVVSASATGSPRTGASPTPIRKPSPTRTPTTVNAPAPPPLHTPQRPATTSPPPPSPPAPTAHLTAQFRRTGGGWQTYSGKYTITNQGTAAVKGWSLVVVFAGRGQITSQDTDVHATGTSNRVTFTNTSSNATLAAGGSVSFQFRVIGSLTPSSCTINGAAC</sequence>
<proteinExistence type="predicted"/>
<feature type="compositionally biased region" description="Low complexity" evidence="1">
    <location>
        <begin position="119"/>
        <end position="136"/>
    </location>
</feature>
<keyword evidence="2" id="KW-0472">Membrane</keyword>
<organism evidence="4 5">
    <name type="scientific">Rugosimonospora acidiphila</name>
    <dbReference type="NCBI Taxonomy" id="556531"/>
    <lineage>
        <taxon>Bacteria</taxon>
        <taxon>Bacillati</taxon>
        <taxon>Actinomycetota</taxon>
        <taxon>Actinomycetes</taxon>
        <taxon>Micromonosporales</taxon>
        <taxon>Micromonosporaceae</taxon>
        <taxon>Rugosimonospora</taxon>
    </lineage>
</organism>
<dbReference type="InterPro" id="IPR012291">
    <property type="entry name" value="CBM2_carb-bd_dom_sf"/>
</dbReference>
<feature type="compositionally biased region" description="Low complexity" evidence="1">
    <location>
        <begin position="150"/>
        <end position="159"/>
    </location>
</feature>
<dbReference type="InterPro" id="IPR008965">
    <property type="entry name" value="CBM2/CBM3_carb-bd_dom_sf"/>
</dbReference>
<evidence type="ECO:0000256" key="2">
    <source>
        <dbReference type="SAM" id="Phobius"/>
    </source>
</evidence>
<dbReference type="SUPFAM" id="SSF49384">
    <property type="entry name" value="Carbohydrate-binding domain"/>
    <property type="match status" value="1"/>
</dbReference>
<dbReference type="RefSeq" id="WP_345628668.1">
    <property type="nucleotide sequence ID" value="NZ_BAABJQ010000005.1"/>
</dbReference>
<evidence type="ECO:0000259" key="3">
    <source>
        <dbReference type="PROSITE" id="PS51173"/>
    </source>
</evidence>
<name>A0ABP9RPE5_9ACTN</name>
<keyword evidence="2" id="KW-0812">Transmembrane</keyword>
<feature type="transmembrane region" description="Helical" evidence="2">
    <location>
        <begin position="66"/>
        <end position="85"/>
    </location>
</feature>
<evidence type="ECO:0000256" key="1">
    <source>
        <dbReference type="SAM" id="MobiDB-lite"/>
    </source>
</evidence>
<feature type="domain" description="CBM2" evidence="3">
    <location>
        <begin position="181"/>
        <end position="286"/>
    </location>
</feature>
<accession>A0ABP9RPE5</accession>
<dbReference type="InterPro" id="IPR001919">
    <property type="entry name" value="CBD2"/>
</dbReference>
<evidence type="ECO:0000313" key="4">
    <source>
        <dbReference type="EMBL" id="GAA5183387.1"/>
    </source>
</evidence>